<evidence type="ECO:0000313" key="2">
    <source>
        <dbReference type="Proteomes" id="UP001140206"/>
    </source>
</evidence>
<accession>A0AAV8HYF7</accession>
<dbReference type="PANTHER" id="PTHR15319:SF1">
    <property type="entry name" value="TATA BOX-BINDING PROTEIN-ASSOCIATED FACTOR RNA POLYMERASE I SUBUNIT C"/>
    <property type="match status" value="1"/>
</dbReference>
<dbReference type="InterPro" id="IPR038801">
    <property type="entry name" value="TAF1C"/>
</dbReference>
<sequence length="868" mass="97225">MSTFEEFRSIFPIASLFYPPNLPSSSSFPPFTPLSPPLTLLTSPSLLPHFIPPVRPSLHYYLLHAYLRSELPSRPRRQPRELHPTFPPPPSNLLVSLPSHLPRTSHLFFPTGENSHAIGFLSVTSLPDSTNPFELALDHTGDVFKQIEGFKHPFHRISSLSVSPCSGIELGFSSGSGSGSSSSGNRGFEGLLLATTLYSVNWFRVETGPFQLDCEEKERPFLVPLASHGFENPVVHACFSPHFREECAVLLDNGEVYLFNLVSKKSGKIRVTLKGGQNPGRFIGCEYGAEPWTIIVACAKAIILVDLRDPGEEQTRVLFKPNKLGTYNVNQLEDSKEKFLVFCKSRYSNFHFSVLTKFRLMLLDLRRPMHPILTWDHGLDHPSYATMFKLDDLKPSSGHETAPQSGFSILAGSLQTDEFKLFHFGSIQKQEAFGDSPLSAWGVPSGIFLSGQCGGTSKQLMDKFVSEKSAFVKDISCLRKQERVVGFLVIPFEDSLTKPDSNGFTLIRLMSFGRLEVQNYGPLGDIPDNTMSTKDEGMSGSCDILTACPDCKRVEVSNRRYCLDFRYHNAYFHGDLPEILPLDNRQSCEVSLSEDMLALMRDSMNYTPSLAPFIDNATIPSSIVEIAYQSALNGLKPDLLPLAFTRYLDIFAKKTKSNFQLLNVSRGSISDDKQPLIVTKPYRRGQRWSKKMKAPRDKLIGPVLPVPVLLTLEEREKMGECSSFTGDGTVIDQKCTEVRDSIFPANLSADNEETSENKSFFVYEPQCDFIRSKKLKRGDKRDCRDEKYEIFVCGINTRASCDEVKPDPDAVRPELLDVGPIRLGFDPSTMVVGEVEKGLLEKLKGRYSTWSSENKFYQDFCSSSKLPK</sequence>
<proteinExistence type="predicted"/>
<gene>
    <name evidence="1" type="ORF">LUZ62_033711</name>
</gene>
<dbReference type="InterPro" id="IPR036322">
    <property type="entry name" value="WD40_repeat_dom_sf"/>
</dbReference>
<dbReference type="PANTHER" id="PTHR15319">
    <property type="entry name" value="TATA BOX-BINDING PROTEIN ASSOCIATED FACTOR RNA POLYMERASE I SUBUNIT C"/>
    <property type="match status" value="1"/>
</dbReference>
<dbReference type="GO" id="GO:0001164">
    <property type="term" value="F:RNA polymerase I core promoter sequence-specific DNA binding"/>
    <property type="evidence" value="ECO:0007669"/>
    <property type="project" value="TreeGrafter"/>
</dbReference>
<keyword evidence="2" id="KW-1185">Reference proteome</keyword>
<organism evidence="1 2">
    <name type="scientific">Rhynchospora pubera</name>
    <dbReference type="NCBI Taxonomy" id="906938"/>
    <lineage>
        <taxon>Eukaryota</taxon>
        <taxon>Viridiplantae</taxon>
        <taxon>Streptophyta</taxon>
        <taxon>Embryophyta</taxon>
        <taxon>Tracheophyta</taxon>
        <taxon>Spermatophyta</taxon>
        <taxon>Magnoliopsida</taxon>
        <taxon>Liliopsida</taxon>
        <taxon>Poales</taxon>
        <taxon>Cyperaceae</taxon>
        <taxon>Cyperoideae</taxon>
        <taxon>Rhynchosporeae</taxon>
        <taxon>Rhynchospora</taxon>
    </lineage>
</organism>
<protein>
    <submittedName>
        <fullName evidence="1">TATA box-binding protein associated factor RNA polymerase I subunit C</fullName>
    </submittedName>
</protein>
<evidence type="ECO:0000313" key="1">
    <source>
        <dbReference type="EMBL" id="KAJ4821145.1"/>
    </source>
</evidence>
<comment type="caution">
    <text evidence="1">The sequence shown here is derived from an EMBL/GenBank/DDBJ whole genome shotgun (WGS) entry which is preliminary data.</text>
</comment>
<dbReference type="GO" id="GO:0001650">
    <property type="term" value="C:fibrillar center"/>
    <property type="evidence" value="ECO:0007669"/>
    <property type="project" value="TreeGrafter"/>
</dbReference>
<dbReference type="Proteomes" id="UP001140206">
    <property type="component" value="Chromosome 1"/>
</dbReference>
<name>A0AAV8HYF7_9POAL</name>
<reference evidence="1" key="1">
    <citation type="submission" date="2022-08" db="EMBL/GenBank/DDBJ databases">
        <authorList>
            <person name="Marques A."/>
        </authorList>
    </citation>
    <scope>NUCLEOTIDE SEQUENCE</scope>
    <source>
        <strain evidence="1">RhyPub2mFocal</strain>
        <tissue evidence="1">Leaves</tissue>
    </source>
</reference>
<dbReference type="AlphaFoldDB" id="A0AAV8HYF7"/>
<dbReference type="EMBL" id="JAMFTS010000001">
    <property type="protein sequence ID" value="KAJ4821145.1"/>
    <property type="molecule type" value="Genomic_DNA"/>
</dbReference>
<dbReference type="SUPFAM" id="SSF50978">
    <property type="entry name" value="WD40 repeat-like"/>
    <property type="match status" value="1"/>
</dbReference>